<dbReference type="Proteomes" id="UP000229897">
    <property type="component" value="Chromosome"/>
</dbReference>
<organism evidence="2 3">
    <name type="scientific">Massilia violaceinigra</name>
    <dbReference type="NCBI Taxonomy" id="2045208"/>
    <lineage>
        <taxon>Bacteria</taxon>
        <taxon>Pseudomonadati</taxon>
        <taxon>Pseudomonadota</taxon>
        <taxon>Betaproteobacteria</taxon>
        <taxon>Burkholderiales</taxon>
        <taxon>Oxalobacteraceae</taxon>
        <taxon>Telluria group</taxon>
        <taxon>Massilia</taxon>
    </lineage>
</organism>
<dbReference type="KEGG" id="mass:CR152_03155"/>
<dbReference type="InterPro" id="IPR028087">
    <property type="entry name" value="Tad_N"/>
</dbReference>
<dbReference type="EMBL" id="CP024608">
    <property type="protein sequence ID" value="ATQ73614.1"/>
    <property type="molecule type" value="Genomic_DNA"/>
</dbReference>
<dbReference type="AlphaFoldDB" id="A0A2D2DF66"/>
<keyword evidence="3" id="KW-1185">Reference proteome</keyword>
<name>A0A2D2DF66_9BURK</name>
<proteinExistence type="predicted"/>
<dbReference type="RefSeq" id="WP_099873639.1">
    <property type="nucleotide sequence ID" value="NZ_CP024608.1"/>
</dbReference>
<dbReference type="OrthoDB" id="8595764at2"/>
<reference evidence="2" key="1">
    <citation type="submission" date="2017-10" db="EMBL/GenBank/DDBJ databases">
        <title>Massilia psychrophilum sp. nov., a novel purple-pigmented bacterium isolated from Tianshan glacier, Xinjiang Municipality, China.</title>
        <authorList>
            <person name="Wang H."/>
        </authorList>
    </citation>
    <scope>NUCLEOTIDE SEQUENCE [LARGE SCALE GENOMIC DNA]</scope>
    <source>
        <strain evidence="2">B2</strain>
    </source>
</reference>
<evidence type="ECO:0000313" key="3">
    <source>
        <dbReference type="Proteomes" id="UP000229897"/>
    </source>
</evidence>
<feature type="domain" description="Putative Flp pilus-assembly TadG-like N-terminal" evidence="1">
    <location>
        <begin position="18"/>
        <end position="63"/>
    </location>
</feature>
<evidence type="ECO:0000259" key="1">
    <source>
        <dbReference type="Pfam" id="PF13400"/>
    </source>
</evidence>
<protein>
    <submittedName>
        <fullName evidence="2">Pilus assembly protein TadE</fullName>
    </submittedName>
</protein>
<accession>A0A2D2DF66</accession>
<sequence length="492" mass="51794">MKQLRLAACRRRRQRGAYMLVFALLLMPLLYLCGMAIDLSMAYMRRTDLQAAVDAAALAAARALDGTEAGIASAAVRAAQVVNTSTYALTNTMTWNSAALRFSATPDLGGTWLPAGAVNAANVATMRYARVDTSALAEELGQVKTVFARAIHLDFKILRVGAQAVAGRSAVQITPLAICAMNNQARTVRVNAPGFEEIVEHGFRRGVSYNLLNLNPVGVPALNYQVNPIDFPPAIENAAHRSLATLRPMVCSGTVALPFLPNGASIYVREGFPASLTAELNSRFGSGSGSTCDPVSAPADTNIKEYTVPTFWMRMPAATPGLTQVPASATQVVGAGERKTIADVSGATPGTNPVSYGPLWAFAKPQRYDAATPDTPGARFPKSAWPVLYPVATTEQAEATSIYPADPMVPYRGTGAFKVNPSPSSYPKLAGRRILNIPLLACPVGAGGTATVLAVGSFLMTSRATDSPLGVHAEFGGLATADSLNSSTVLYR</sequence>
<gene>
    <name evidence="2" type="ORF">CR152_03155</name>
</gene>
<dbReference type="Pfam" id="PF13400">
    <property type="entry name" value="Tad"/>
    <property type="match status" value="1"/>
</dbReference>
<evidence type="ECO:0000313" key="2">
    <source>
        <dbReference type="EMBL" id="ATQ73614.1"/>
    </source>
</evidence>